<keyword evidence="3" id="KW-1185">Reference proteome</keyword>
<dbReference type="EMBL" id="CCYA01000206">
    <property type="protein sequence ID" value="CEH13221.1"/>
    <property type="molecule type" value="Genomic_DNA"/>
</dbReference>
<accession>A0A0P1BCI3</accession>
<feature type="region of interest" description="Disordered" evidence="1">
    <location>
        <begin position="85"/>
        <end position="107"/>
    </location>
</feature>
<organism evidence="2 3">
    <name type="scientific">Ceraceosorus bombacis</name>
    <dbReference type="NCBI Taxonomy" id="401625"/>
    <lineage>
        <taxon>Eukaryota</taxon>
        <taxon>Fungi</taxon>
        <taxon>Dikarya</taxon>
        <taxon>Basidiomycota</taxon>
        <taxon>Ustilaginomycotina</taxon>
        <taxon>Exobasidiomycetes</taxon>
        <taxon>Ceraceosorales</taxon>
        <taxon>Ceraceosoraceae</taxon>
        <taxon>Ceraceosorus</taxon>
    </lineage>
</organism>
<name>A0A0P1BCI3_9BASI</name>
<evidence type="ECO:0000313" key="2">
    <source>
        <dbReference type="EMBL" id="CEH13221.1"/>
    </source>
</evidence>
<proteinExistence type="predicted"/>
<protein>
    <submittedName>
        <fullName evidence="2">Uncharacterized protein</fullName>
    </submittedName>
</protein>
<evidence type="ECO:0000256" key="1">
    <source>
        <dbReference type="SAM" id="MobiDB-lite"/>
    </source>
</evidence>
<evidence type="ECO:0000313" key="3">
    <source>
        <dbReference type="Proteomes" id="UP000054845"/>
    </source>
</evidence>
<dbReference type="AlphaFoldDB" id="A0A0P1BCI3"/>
<sequence length="107" mass="12347">MVLVARVVVVVADCDRFPHPYQRTDPFSPSGPRLLKSIPADFFSCRTKPSCQARLTSYYPKFYTSRKVQSLFMFAFRSPTKLHPRREVGTLRHKSPRPSPMYQHSTG</sequence>
<reference evidence="2 3" key="1">
    <citation type="submission" date="2014-09" db="EMBL/GenBank/DDBJ databases">
        <authorList>
            <person name="Magalhaes I.L.F."/>
            <person name="Oliveira U."/>
            <person name="Santos F.R."/>
            <person name="Vidigal T.H.D.A."/>
            <person name="Brescovit A.D."/>
            <person name="Santos A.J."/>
        </authorList>
    </citation>
    <scope>NUCLEOTIDE SEQUENCE [LARGE SCALE GENOMIC DNA]</scope>
</reference>
<dbReference type="Proteomes" id="UP000054845">
    <property type="component" value="Unassembled WGS sequence"/>
</dbReference>